<feature type="domain" description="C2H2-type" evidence="7">
    <location>
        <begin position="106"/>
        <end position="133"/>
    </location>
</feature>
<dbReference type="PANTHER" id="PTHR47166:SF1">
    <property type="entry name" value="ZINC FINGER PROTEIN 831"/>
    <property type="match status" value="1"/>
</dbReference>
<dbReference type="SMART" id="SM00355">
    <property type="entry name" value="ZnF_C2H2"/>
    <property type="match status" value="2"/>
</dbReference>
<evidence type="ECO:0000256" key="2">
    <source>
        <dbReference type="ARBA" id="ARBA00022737"/>
    </source>
</evidence>
<feature type="compositionally biased region" description="Polar residues" evidence="6">
    <location>
        <begin position="1635"/>
        <end position="1652"/>
    </location>
</feature>
<feature type="compositionally biased region" description="Polar residues" evidence="6">
    <location>
        <begin position="1371"/>
        <end position="1390"/>
    </location>
</feature>
<keyword evidence="2" id="KW-0677">Repeat</keyword>
<evidence type="ECO:0000256" key="1">
    <source>
        <dbReference type="ARBA" id="ARBA00022723"/>
    </source>
</evidence>
<feature type="region of interest" description="Disordered" evidence="6">
    <location>
        <begin position="1"/>
        <end position="23"/>
    </location>
</feature>
<dbReference type="InterPro" id="IPR036236">
    <property type="entry name" value="Znf_C2H2_sf"/>
</dbReference>
<accession>A0A7J6BFG7</accession>
<feature type="region of interest" description="Disordered" evidence="6">
    <location>
        <begin position="831"/>
        <end position="869"/>
    </location>
</feature>
<proteinExistence type="predicted"/>
<feature type="compositionally biased region" description="Basic and acidic residues" evidence="6">
    <location>
        <begin position="694"/>
        <end position="703"/>
    </location>
</feature>
<feature type="compositionally biased region" description="Basic and acidic residues" evidence="6">
    <location>
        <begin position="1739"/>
        <end position="1754"/>
    </location>
</feature>
<evidence type="ECO:0000256" key="5">
    <source>
        <dbReference type="PROSITE-ProRule" id="PRU00042"/>
    </source>
</evidence>
<dbReference type="GO" id="GO:0008270">
    <property type="term" value="F:zinc ion binding"/>
    <property type="evidence" value="ECO:0007669"/>
    <property type="project" value="UniProtKB-KW"/>
</dbReference>
<dbReference type="PROSITE" id="PS00028">
    <property type="entry name" value="ZINC_FINGER_C2H2_1"/>
    <property type="match status" value="2"/>
</dbReference>
<organism evidence="8 9">
    <name type="scientific">Ameiurus melas</name>
    <name type="common">Black bullhead</name>
    <name type="synonym">Silurus melas</name>
    <dbReference type="NCBI Taxonomy" id="219545"/>
    <lineage>
        <taxon>Eukaryota</taxon>
        <taxon>Metazoa</taxon>
        <taxon>Chordata</taxon>
        <taxon>Craniata</taxon>
        <taxon>Vertebrata</taxon>
        <taxon>Euteleostomi</taxon>
        <taxon>Actinopterygii</taxon>
        <taxon>Neopterygii</taxon>
        <taxon>Teleostei</taxon>
        <taxon>Ostariophysi</taxon>
        <taxon>Siluriformes</taxon>
        <taxon>Ictaluridae</taxon>
        <taxon>Ameiurus</taxon>
    </lineage>
</organism>
<dbReference type="SUPFAM" id="SSF57667">
    <property type="entry name" value="beta-beta-alpha zinc fingers"/>
    <property type="match status" value="1"/>
</dbReference>
<comment type="caution">
    <text evidence="8">The sequence shown here is derived from an EMBL/GenBank/DDBJ whole genome shotgun (WGS) entry which is preliminary data.</text>
</comment>
<keyword evidence="1" id="KW-0479">Metal-binding</keyword>
<feature type="region of interest" description="Disordered" evidence="6">
    <location>
        <begin position="1629"/>
        <end position="1661"/>
    </location>
</feature>
<dbReference type="PANTHER" id="PTHR47166">
    <property type="entry name" value="ZINC FINGER PROTEIN 831"/>
    <property type="match status" value="1"/>
</dbReference>
<reference evidence="8 9" key="1">
    <citation type="submission" date="2020-02" db="EMBL/GenBank/DDBJ databases">
        <title>A chromosome-scale genome assembly of the black bullhead catfish (Ameiurus melas).</title>
        <authorList>
            <person name="Wen M."/>
            <person name="Zham M."/>
            <person name="Cabau C."/>
            <person name="Klopp C."/>
            <person name="Donnadieu C."/>
            <person name="Roques C."/>
            <person name="Bouchez O."/>
            <person name="Lampietro C."/>
            <person name="Jouanno E."/>
            <person name="Herpin A."/>
            <person name="Louis A."/>
            <person name="Berthelot C."/>
            <person name="Parey E."/>
            <person name="Roest-Crollius H."/>
            <person name="Braasch I."/>
            <person name="Postlethwait J."/>
            <person name="Robinson-Rechavi M."/>
            <person name="Echchiki A."/>
            <person name="Begum T."/>
            <person name="Montfort J."/>
            <person name="Schartl M."/>
            <person name="Bobe J."/>
            <person name="Guiguen Y."/>
        </authorList>
    </citation>
    <scope>NUCLEOTIDE SEQUENCE [LARGE SCALE GENOMIC DNA]</scope>
    <source>
        <strain evidence="8">M_S1</strain>
        <tissue evidence="8">Blood</tissue>
    </source>
</reference>
<feature type="compositionally biased region" description="Basic and acidic residues" evidence="6">
    <location>
        <begin position="676"/>
        <end position="685"/>
    </location>
</feature>
<keyword evidence="3 5" id="KW-0863">Zinc-finger</keyword>
<evidence type="ECO:0000313" key="9">
    <source>
        <dbReference type="Proteomes" id="UP000593565"/>
    </source>
</evidence>
<feature type="domain" description="C2H2-type" evidence="7">
    <location>
        <begin position="134"/>
        <end position="163"/>
    </location>
</feature>
<evidence type="ECO:0000256" key="6">
    <source>
        <dbReference type="SAM" id="MobiDB-lite"/>
    </source>
</evidence>
<protein>
    <recommendedName>
        <fullName evidence="7">C2H2-type domain-containing protein</fullName>
    </recommendedName>
</protein>
<feature type="region of interest" description="Disordered" evidence="6">
    <location>
        <begin position="1555"/>
        <end position="1577"/>
    </location>
</feature>
<evidence type="ECO:0000256" key="3">
    <source>
        <dbReference type="ARBA" id="ARBA00022771"/>
    </source>
</evidence>
<dbReference type="PROSITE" id="PS50157">
    <property type="entry name" value="ZINC_FINGER_C2H2_2"/>
    <property type="match status" value="2"/>
</dbReference>
<name>A0A7J6BFG7_AMEME</name>
<feature type="compositionally biased region" description="Low complexity" evidence="6">
    <location>
        <begin position="586"/>
        <end position="597"/>
    </location>
</feature>
<feature type="compositionally biased region" description="Polar residues" evidence="6">
    <location>
        <begin position="302"/>
        <end position="326"/>
    </location>
</feature>
<feature type="compositionally biased region" description="Low complexity" evidence="6">
    <location>
        <begin position="847"/>
        <end position="863"/>
    </location>
</feature>
<feature type="region of interest" description="Disordered" evidence="6">
    <location>
        <begin position="154"/>
        <end position="222"/>
    </location>
</feature>
<feature type="region of interest" description="Disordered" evidence="6">
    <location>
        <begin position="1371"/>
        <end position="1396"/>
    </location>
</feature>
<keyword evidence="9" id="KW-1185">Reference proteome</keyword>
<feature type="compositionally biased region" description="Polar residues" evidence="6">
    <location>
        <begin position="835"/>
        <end position="846"/>
    </location>
</feature>
<keyword evidence="4" id="KW-0862">Zinc</keyword>
<evidence type="ECO:0000313" key="8">
    <source>
        <dbReference type="EMBL" id="KAF4093856.1"/>
    </source>
</evidence>
<dbReference type="FunFam" id="3.30.160.60:FF:000710">
    <property type="entry name" value="Zinc finger protein 768"/>
    <property type="match status" value="1"/>
</dbReference>
<feature type="region of interest" description="Disordered" evidence="6">
    <location>
        <begin position="676"/>
        <end position="703"/>
    </location>
</feature>
<feature type="region of interest" description="Disordered" evidence="6">
    <location>
        <begin position="746"/>
        <end position="769"/>
    </location>
</feature>
<dbReference type="Gene3D" id="3.30.160.60">
    <property type="entry name" value="Classic Zinc Finger"/>
    <property type="match status" value="2"/>
</dbReference>
<evidence type="ECO:0000256" key="4">
    <source>
        <dbReference type="ARBA" id="ARBA00022833"/>
    </source>
</evidence>
<feature type="compositionally biased region" description="Polar residues" evidence="6">
    <location>
        <begin position="598"/>
        <end position="610"/>
    </location>
</feature>
<dbReference type="EMBL" id="JAAGNN010000001">
    <property type="protein sequence ID" value="KAF4093856.1"/>
    <property type="molecule type" value="Genomic_DNA"/>
</dbReference>
<feature type="region of interest" description="Disordered" evidence="6">
    <location>
        <begin position="85"/>
        <end position="105"/>
    </location>
</feature>
<feature type="region of interest" description="Disordered" evidence="6">
    <location>
        <begin position="255"/>
        <end position="341"/>
    </location>
</feature>
<sequence>MATGKQGFVRATEPQHSVSVQREKETHVQAPLPAMYIQALSGLPSYPQAQPAAVQDAAVIPLSMPMMYANQTLPFLTLHIASGAGLQQQRPEPPASSSRHKTSGKHVCPHCGRDCLKPSVLEKHLRCHTGERPYPCATCGISFKTQSNLYKHKRTQAHARLSSESGNGTFSSQESTESSKDNCSSSSLELQNEDSDDAKRKDSVLPTVATSTGSSEEVKTGSETEWALCKAAVVGVIASPVHGQQIISHTITQRVPQLSSDAAPIQAKSPNPDGRAPLTPNRTPLQRQEALFPKSQSHDSTDSGFSESNEQHSTASPGTAVHNSSMELEEPETSEKLSDVGTDDIKSKVSLHEKQNLEKHILKLISENSVVMDDKHLVNVRPRKTVLSKQGSIDLPMPYTYKDSFHFEIRSSKQQVSGSQTQDRNGRAFYSSMPTQHSTSLEHVPLTRSSSLPFSMGIQNSDSMVSPYQVDNVPLSRRCSAGHIYPFKSVDQHTPSHRSLVRQVAVDGLSAAEGSLMERGSLSSLSSDGDCTDAASESAVKRCRRKKAQKFAYHKWYMYGGGTFKKLYNIEKDSVLKSRKSTLSEQSESQGIQISQQKNNNSTASASLSYTSCSDPRLSQVANVLTAQTPSQVLSSYVLVQNTPMNQSTEQHQQSLTKQANVPSSDLSMVMTAIKGTEEKGRSPETQRSTPIPSERKKQKTDEHLSALVENTEALIRMQQCPNQQVNANLCQSLQSECGDVPQKSLQRDNGLSLNRQGSFTNLSSSSNQRQVLFKRHSSPLFVANMSGTSVSPSASSSISSDCQAKSSFLPKYQLKIPVLTDGMSDSCLGKGSSLIPSSPRQNVSLNQQPATTSPSTPQNQSTMTVMSTGQEQDTLCITDTTKATPTTSVVYSCQNANTYTSKYTSTSVSLASPLAFTGRNGTITTTHSSISPVSHLSISTKNSQVYAGNVPFLQDNPVTSVVIPTQLPGGTGPPVLPRSTESIPLEISSTEVQGSQDTFYMQTADLQIVMQLISDEQLALIEPQIETHDYKTTGSDCFLSKAPERSWTYTTQRSVSQEIHKQCSGDTGTKVAIERGNVNRSVLSNIPDITLMPFGSTVTEHMAKSTKSAQDVYLTNTGTKGVISRSPSKSGHDVSTLLDNKTSGQQCKLLSSAAEDSEVPKDPETVGCRISARSYLKRNPSEKLSIPSADKSTAKSESEVSKCFAHDQIFRNYSTSIICSTQQSCQDTTGSHGTIHTVLASTNNASTSSEGKVKIAAFSEISERSPNNQHVQTTVQQHKSLLLTKHGEKQTTETNTSCISVASSDLGLPLTPISTSNQVESIQPKSCLSSGAPLATARVISSRSVLAYRVCPQQPLNQTGACSRDRSKYVENQTSASDQSGQHITQQARSKSEEVKVITTRTAHMTSAQFESHGPVSNCLTEENMKCALGPGGMHHINQDSFTGPPVSCSPQSFNFQWESGTGRQKWSPLEITSRGGDRTEWMGTWETNSTWTQQEEDTMENKREQEAKCFESYHIAVKQHPDLSASQHMTNANAASPELVSISDTPAICGVTNPSPESKCLPNKDHVRENSSSVDVAPKQIDQSSAKVKEHVPLGSCERLTALSRGPGDVKHLLAHPLLVNTIQKEVQKETQSKNSARQLTHSTIPQAQRPSPERETDGTAQISVLNEPCVTLPCNTVHCQIIKTTPAYTRLSCSKQTNNSCIHPNRTCISSMNSNPTEPNASHSYMEEEEEEEEERSSSSDDEGKLVIELE</sequence>
<gene>
    <name evidence="8" type="ORF">AMELA_G00006600</name>
</gene>
<feature type="compositionally biased region" description="Polar residues" evidence="6">
    <location>
        <begin position="1707"/>
        <end position="1726"/>
    </location>
</feature>
<evidence type="ECO:0000259" key="7">
    <source>
        <dbReference type="PROSITE" id="PS50157"/>
    </source>
</evidence>
<feature type="region of interest" description="Disordered" evidence="6">
    <location>
        <begin position="586"/>
        <end position="610"/>
    </location>
</feature>
<dbReference type="InterPro" id="IPR013087">
    <property type="entry name" value="Znf_C2H2_type"/>
</dbReference>
<feature type="compositionally biased region" description="Polar residues" evidence="6">
    <location>
        <begin position="162"/>
        <end position="190"/>
    </location>
</feature>
<feature type="region of interest" description="Disordered" evidence="6">
    <location>
        <begin position="1707"/>
        <end position="1754"/>
    </location>
</feature>
<dbReference type="Proteomes" id="UP000593565">
    <property type="component" value="Unassembled WGS sequence"/>
</dbReference>